<dbReference type="InterPro" id="IPR013094">
    <property type="entry name" value="AB_hydrolase_3"/>
</dbReference>
<feature type="active site" evidence="3">
    <location>
        <position position="146"/>
    </location>
</feature>
<protein>
    <submittedName>
        <fullName evidence="5">Acetyl-hydrolase</fullName>
    </submittedName>
</protein>
<evidence type="ECO:0000259" key="4">
    <source>
        <dbReference type="Pfam" id="PF07859"/>
    </source>
</evidence>
<reference evidence="5" key="1">
    <citation type="submission" date="2023-03" db="EMBL/GenBank/DDBJ databases">
        <authorList>
            <person name="Steffen K."/>
            <person name="Cardenas P."/>
        </authorList>
    </citation>
    <scope>NUCLEOTIDE SEQUENCE</scope>
</reference>
<keyword evidence="6" id="KW-1185">Reference proteome</keyword>
<dbReference type="Pfam" id="PF07859">
    <property type="entry name" value="Abhydrolase_3"/>
    <property type="match status" value="1"/>
</dbReference>
<dbReference type="InterPro" id="IPR002168">
    <property type="entry name" value="Lipase_GDXG_HIS_AS"/>
</dbReference>
<evidence type="ECO:0000313" key="5">
    <source>
        <dbReference type="EMBL" id="CAI8016622.1"/>
    </source>
</evidence>
<dbReference type="InterPro" id="IPR029058">
    <property type="entry name" value="AB_hydrolase_fold"/>
</dbReference>
<dbReference type="GO" id="GO:0004806">
    <property type="term" value="F:triacylglycerol lipase activity"/>
    <property type="evidence" value="ECO:0007669"/>
    <property type="project" value="TreeGrafter"/>
</dbReference>
<name>A0AA35RUF9_GEOBA</name>
<dbReference type="AlphaFoldDB" id="A0AA35RUF9"/>
<evidence type="ECO:0000256" key="1">
    <source>
        <dbReference type="ARBA" id="ARBA00010515"/>
    </source>
</evidence>
<feature type="domain" description="Alpha/beta hydrolase fold-3" evidence="4">
    <location>
        <begin position="72"/>
        <end position="272"/>
    </location>
</feature>
<dbReference type="Gene3D" id="3.40.50.1820">
    <property type="entry name" value="alpha/beta hydrolase"/>
    <property type="match status" value="1"/>
</dbReference>
<dbReference type="EMBL" id="CASHTH010001544">
    <property type="protein sequence ID" value="CAI8016622.1"/>
    <property type="molecule type" value="Genomic_DNA"/>
</dbReference>
<organism evidence="5 6">
    <name type="scientific">Geodia barretti</name>
    <name type="common">Barrett's horny sponge</name>
    <dbReference type="NCBI Taxonomy" id="519541"/>
    <lineage>
        <taxon>Eukaryota</taxon>
        <taxon>Metazoa</taxon>
        <taxon>Porifera</taxon>
        <taxon>Demospongiae</taxon>
        <taxon>Heteroscleromorpha</taxon>
        <taxon>Tetractinellida</taxon>
        <taxon>Astrophorina</taxon>
        <taxon>Geodiidae</taxon>
        <taxon>Geodia</taxon>
    </lineage>
</organism>
<evidence type="ECO:0000313" key="6">
    <source>
        <dbReference type="Proteomes" id="UP001174909"/>
    </source>
</evidence>
<dbReference type="InterPro" id="IPR050300">
    <property type="entry name" value="GDXG_lipolytic_enzyme"/>
</dbReference>
<gene>
    <name evidence="5" type="ORF">GBAR_LOCUS10182</name>
</gene>
<proteinExistence type="inferred from homology"/>
<sequence>MAKSPELEQVITLVKTREVDESQGATEGGRRSFEQMVDGFTIDVAARYSRVNAGGVTAEWVAADGASDSMVVLYFHGGGYIIGSPRTHRPMLAHLSRDSGARVLSLDYRLAPEHPFPAPVEDAVASYRWLLSEGYDPSRIALAGDSAGGGLTVAALVQIRYLGLPVPAAGVCVSPWVDMEGLGESMETRAEADPMIVREGLLLSAKTYLGGADPRAPLAAPLYADLRGLPPLLIQVGDAEVLLDDSTRLAGVAREAGVKVQMDVWDDMIHVWPLFAPILPEGKQAIAQAGEFIKKHTGG</sequence>
<dbReference type="PANTHER" id="PTHR48081">
    <property type="entry name" value="AB HYDROLASE SUPERFAMILY PROTEIN C4A8.06C"/>
    <property type="match status" value="1"/>
</dbReference>
<keyword evidence="2" id="KW-0378">Hydrolase</keyword>
<dbReference type="Proteomes" id="UP001174909">
    <property type="component" value="Unassembled WGS sequence"/>
</dbReference>
<evidence type="ECO:0000256" key="2">
    <source>
        <dbReference type="ARBA" id="ARBA00022801"/>
    </source>
</evidence>
<comment type="similarity">
    <text evidence="1">Belongs to the 'GDXG' lipolytic enzyme family.</text>
</comment>
<dbReference type="PROSITE" id="PS01173">
    <property type="entry name" value="LIPASE_GDXG_HIS"/>
    <property type="match status" value="1"/>
</dbReference>
<dbReference type="InterPro" id="IPR033140">
    <property type="entry name" value="Lipase_GDXG_put_SER_AS"/>
</dbReference>
<evidence type="ECO:0000256" key="3">
    <source>
        <dbReference type="PROSITE-ProRule" id="PRU10038"/>
    </source>
</evidence>
<comment type="caution">
    <text evidence="5">The sequence shown here is derived from an EMBL/GenBank/DDBJ whole genome shotgun (WGS) entry which is preliminary data.</text>
</comment>
<dbReference type="SUPFAM" id="SSF53474">
    <property type="entry name" value="alpha/beta-Hydrolases"/>
    <property type="match status" value="1"/>
</dbReference>
<accession>A0AA35RUF9</accession>
<dbReference type="PROSITE" id="PS01174">
    <property type="entry name" value="LIPASE_GDXG_SER"/>
    <property type="match status" value="1"/>
</dbReference>
<dbReference type="PANTHER" id="PTHR48081:SF30">
    <property type="entry name" value="ACETYL-HYDROLASE LIPR-RELATED"/>
    <property type="match status" value="1"/>
</dbReference>